<accession>A0A2G1MC29</accession>
<proteinExistence type="predicted"/>
<dbReference type="CDD" id="cd00093">
    <property type="entry name" value="HTH_XRE"/>
    <property type="match status" value="1"/>
</dbReference>
<dbReference type="PROSITE" id="PS50943">
    <property type="entry name" value="HTH_CROC1"/>
    <property type="match status" value="1"/>
</dbReference>
<evidence type="ECO:0000313" key="3">
    <source>
        <dbReference type="Proteomes" id="UP000221860"/>
    </source>
</evidence>
<dbReference type="OrthoDB" id="7361823at2"/>
<comment type="caution">
    <text evidence="2">The sequence shown here is derived from an EMBL/GenBank/DDBJ whole genome shotgun (WGS) entry which is preliminary data.</text>
</comment>
<dbReference type="InterPro" id="IPR001387">
    <property type="entry name" value="Cro/C1-type_HTH"/>
</dbReference>
<feature type="domain" description="HTH cro/C1-type" evidence="1">
    <location>
        <begin position="22"/>
        <end position="76"/>
    </location>
</feature>
<dbReference type="GO" id="GO:0003677">
    <property type="term" value="F:DNA binding"/>
    <property type="evidence" value="ECO:0007669"/>
    <property type="project" value="InterPro"/>
</dbReference>
<dbReference type="Gene3D" id="1.10.260.40">
    <property type="entry name" value="lambda repressor-like DNA-binding domains"/>
    <property type="match status" value="1"/>
</dbReference>
<dbReference type="InterPro" id="IPR010982">
    <property type="entry name" value="Lambda_DNA-bd_dom_sf"/>
</dbReference>
<name>A0A2G1MC29_9RHOB</name>
<dbReference type="Proteomes" id="UP000221860">
    <property type="component" value="Unassembled WGS sequence"/>
</dbReference>
<keyword evidence="3" id="KW-1185">Reference proteome</keyword>
<evidence type="ECO:0000259" key="1">
    <source>
        <dbReference type="PROSITE" id="PS50943"/>
    </source>
</evidence>
<dbReference type="SUPFAM" id="SSF47413">
    <property type="entry name" value="lambda repressor-like DNA-binding domains"/>
    <property type="match status" value="1"/>
</dbReference>
<sequence length="94" mass="10156">MTCGAGMDASIFRNVKTLGHQLRQARKAKGWSQGDLARQAGTDPRQISRIETAAHEPKLSLLLAVVAALELDLGLVPRRGASPQAARPRPEDIF</sequence>
<dbReference type="Pfam" id="PF13560">
    <property type="entry name" value="HTH_31"/>
    <property type="match status" value="1"/>
</dbReference>
<gene>
    <name evidence="2" type="ORF">CJ301_17245</name>
</gene>
<evidence type="ECO:0000313" key="2">
    <source>
        <dbReference type="EMBL" id="PHP26283.1"/>
    </source>
</evidence>
<dbReference type="SMART" id="SM00530">
    <property type="entry name" value="HTH_XRE"/>
    <property type="match status" value="1"/>
</dbReference>
<protein>
    <recommendedName>
        <fullName evidence="1">HTH cro/C1-type domain-containing protein</fullName>
    </recommendedName>
</protein>
<reference evidence="2 3" key="1">
    <citation type="submission" date="2017-08" db="EMBL/GenBank/DDBJ databases">
        <title>Draft Genome Sequence of Loktanella cinnabarina Strain XM1, Isolated from Coastal Surface Water.</title>
        <authorList>
            <person name="Ma R."/>
            <person name="Wang J."/>
            <person name="Wang Q."/>
            <person name="Ma Z."/>
            <person name="Li J."/>
            <person name="Chen L."/>
        </authorList>
    </citation>
    <scope>NUCLEOTIDE SEQUENCE [LARGE SCALE GENOMIC DNA]</scope>
    <source>
        <strain evidence="2 3">XM1</strain>
    </source>
</reference>
<organism evidence="2 3">
    <name type="scientific">Limimaricola cinnabarinus</name>
    <dbReference type="NCBI Taxonomy" id="1125964"/>
    <lineage>
        <taxon>Bacteria</taxon>
        <taxon>Pseudomonadati</taxon>
        <taxon>Pseudomonadota</taxon>
        <taxon>Alphaproteobacteria</taxon>
        <taxon>Rhodobacterales</taxon>
        <taxon>Paracoccaceae</taxon>
        <taxon>Limimaricola</taxon>
    </lineage>
</organism>
<dbReference type="AlphaFoldDB" id="A0A2G1MC29"/>
<dbReference type="EMBL" id="NQWH01000045">
    <property type="protein sequence ID" value="PHP26283.1"/>
    <property type="molecule type" value="Genomic_DNA"/>
</dbReference>